<reference evidence="7 8" key="1">
    <citation type="submission" date="2016-10" db="EMBL/GenBank/DDBJ databases">
        <title>Genome sequence of a sulfur-reducing bacterium Desulfurobacterium indicum K6013.</title>
        <authorList>
            <person name="Cao J."/>
            <person name="Shao Z."/>
            <person name="Alain K."/>
            <person name="Jebbar M."/>
        </authorList>
    </citation>
    <scope>NUCLEOTIDE SEQUENCE [LARGE SCALE GENOMIC DNA]</scope>
    <source>
        <strain evidence="7 8">K6013</strain>
    </source>
</reference>
<dbReference type="Pfam" id="PF02361">
    <property type="entry name" value="CbiQ"/>
    <property type="match status" value="1"/>
</dbReference>
<accession>A0A1R1MJ73</accession>
<dbReference type="OrthoDB" id="8585740at2"/>
<dbReference type="Proteomes" id="UP000187408">
    <property type="component" value="Unassembled WGS sequence"/>
</dbReference>
<keyword evidence="8" id="KW-1185">Reference proteome</keyword>
<dbReference type="InterPro" id="IPR003339">
    <property type="entry name" value="ABC/ECF_trnsptr_transmembrane"/>
</dbReference>
<sequence>MENKLAEGKTLLHKLDPRVKIIVFLMFAVSCALSSSISFLLFSSIFILILGFIVRYDLTKALKSLLFADSFLIFLIITMIFTYDKGNRIKLGIISFYPEGLKYGAFLFFKSNVILLFMLFLLATSTVFEIAHALHHLKVPPKLVQILFFTFRYIHVIRDEYKRLLKAAIARGFKPATNVHTYKTYGYIVANLIIRSHMKADRIYKAMLCRGFKGEFPVYRHFRLEKKDIIFTTFSFLFLITAFTGSEIWKF</sequence>
<dbReference type="STRING" id="1914305.BLW93_08430"/>
<feature type="transmembrane region" description="Helical" evidence="6">
    <location>
        <begin position="21"/>
        <end position="53"/>
    </location>
</feature>
<evidence type="ECO:0000313" key="8">
    <source>
        <dbReference type="Proteomes" id="UP000187408"/>
    </source>
</evidence>
<proteinExistence type="predicted"/>
<dbReference type="InterPro" id="IPR012809">
    <property type="entry name" value="ECF_CbiQ"/>
</dbReference>
<keyword evidence="4 6" id="KW-1133">Transmembrane helix</keyword>
<dbReference type="EMBL" id="MOEN01000048">
    <property type="protein sequence ID" value="OMH39847.1"/>
    <property type="molecule type" value="Genomic_DNA"/>
</dbReference>
<dbReference type="AlphaFoldDB" id="A0A1R1MJ73"/>
<protein>
    <submittedName>
        <fullName evidence="7">Cobalt ECF transporter T component CbiQ</fullName>
    </submittedName>
</protein>
<evidence type="ECO:0000256" key="6">
    <source>
        <dbReference type="SAM" id="Phobius"/>
    </source>
</evidence>
<keyword evidence="5 6" id="KW-0472">Membrane</keyword>
<evidence type="ECO:0000256" key="4">
    <source>
        <dbReference type="ARBA" id="ARBA00022989"/>
    </source>
</evidence>
<comment type="caution">
    <text evidence="7">The sequence shown here is derived from an EMBL/GenBank/DDBJ whole genome shotgun (WGS) entry which is preliminary data.</text>
</comment>
<gene>
    <name evidence="7" type="ORF">BLW93_08430</name>
</gene>
<keyword evidence="2" id="KW-1003">Cell membrane</keyword>
<name>A0A1R1MJ73_9BACT</name>
<dbReference type="PROSITE" id="PS51257">
    <property type="entry name" value="PROKAR_LIPOPROTEIN"/>
    <property type="match status" value="1"/>
</dbReference>
<feature type="transmembrane region" description="Helical" evidence="6">
    <location>
        <begin position="143"/>
        <end position="161"/>
    </location>
</feature>
<organism evidence="7 8">
    <name type="scientific">Desulfurobacterium indicum</name>
    <dbReference type="NCBI Taxonomy" id="1914305"/>
    <lineage>
        <taxon>Bacteria</taxon>
        <taxon>Pseudomonadati</taxon>
        <taxon>Aquificota</taxon>
        <taxon>Aquificia</taxon>
        <taxon>Desulfurobacteriales</taxon>
        <taxon>Desulfurobacteriaceae</taxon>
        <taxon>Desulfurobacterium</taxon>
    </lineage>
</organism>
<dbReference type="PANTHER" id="PTHR34857">
    <property type="entry name" value="SLL0384 PROTEIN"/>
    <property type="match status" value="1"/>
</dbReference>
<dbReference type="GO" id="GO:0006824">
    <property type="term" value="P:cobalt ion transport"/>
    <property type="evidence" value="ECO:0007669"/>
    <property type="project" value="InterPro"/>
</dbReference>
<evidence type="ECO:0000256" key="1">
    <source>
        <dbReference type="ARBA" id="ARBA00004651"/>
    </source>
</evidence>
<dbReference type="RefSeq" id="WP_076713643.1">
    <property type="nucleotide sequence ID" value="NZ_MOEN01000048.1"/>
</dbReference>
<evidence type="ECO:0000256" key="3">
    <source>
        <dbReference type="ARBA" id="ARBA00022692"/>
    </source>
</evidence>
<dbReference type="InterPro" id="IPR051611">
    <property type="entry name" value="ECF_transporter_component"/>
</dbReference>
<dbReference type="PANTHER" id="PTHR34857:SF2">
    <property type="entry name" value="SLL0384 PROTEIN"/>
    <property type="match status" value="1"/>
</dbReference>
<dbReference type="CDD" id="cd16914">
    <property type="entry name" value="EcfT"/>
    <property type="match status" value="1"/>
</dbReference>
<keyword evidence="3 6" id="KW-0812">Transmembrane</keyword>
<evidence type="ECO:0000256" key="5">
    <source>
        <dbReference type="ARBA" id="ARBA00023136"/>
    </source>
</evidence>
<feature type="transmembrane region" description="Helical" evidence="6">
    <location>
        <begin position="65"/>
        <end position="83"/>
    </location>
</feature>
<feature type="transmembrane region" description="Helical" evidence="6">
    <location>
        <begin position="103"/>
        <end position="123"/>
    </location>
</feature>
<dbReference type="GO" id="GO:0043190">
    <property type="term" value="C:ATP-binding cassette (ABC) transporter complex"/>
    <property type="evidence" value="ECO:0007669"/>
    <property type="project" value="InterPro"/>
</dbReference>
<feature type="transmembrane region" description="Helical" evidence="6">
    <location>
        <begin position="229"/>
        <end position="249"/>
    </location>
</feature>
<comment type="subcellular location">
    <subcellularLocation>
        <location evidence="1">Cell membrane</location>
        <topology evidence="1">Multi-pass membrane protein</topology>
    </subcellularLocation>
</comment>
<dbReference type="NCBIfam" id="TIGR02454">
    <property type="entry name" value="ECF_T_CbiQ"/>
    <property type="match status" value="1"/>
</dbReference>
<evidence type="ECO:0000313" key="7">
    <source>
        <dbReference type="EMBL" id="OMH39847.1"/>
    </source>
</evidence>
<evidence type="ECO:0000256" key="2">
    <source>
        <dbReference type="ARBA" id="ARBA00022475"/>
    </source>
</evidence>